<dbReference type="PROSITE" id="PS51065">
    <property type="entry name" value="NHR"/>
    <property type="match status" value="1"/>
</dbReference>
<evidence type="ECO:0000313" key="3">
    <source>
        <dbReference type="Proteomes" id="UP001605036"/>
    </source>
</evidence>
<dbReference type="InterPro" id="IPR006573">
    <property type="entry name" value="NHR_dom"/>
</dbReference>
<dbReference type="Proteomes" id="UP001605036">
    <property type="component" value="Unassembled WGS sequence"/>
</dbReference>
<protein>
    <recommendedName>
        <fullName evidence="1">NHR domain-containing protein</fullName>
    </recommendedName>
</protein>
<accession>A0ABD1Z8I5</accession>
<organism evidence="2 3">
    <name type="scientific">Riccia fluitans</name>
    <dbReference type="NCBI Taxonomy" id="41844"/>
    <lineage>
        <taxon>Eukaryota</taxon>
        <taxon>Viridiplantae</taxon>
        <taxon>Streptophyta</taxon>
        <taxon>Embryophyta</taxon>
        <taxon>Marchantiophyta</taxon>
        <taxon>Marchantiopsida</taxon>
        <taxon>Marchantiidae</taxon>
        <taxon>Marchantiales</taxon>
        <taxon>Ricciaceae</taxon>
        <taxon>Riccia</taxon>
    </lineage>
</organism>
<feature type="domain" description="NHR" evidence="1">
    <location>
        <begin position="44"/>
        <end position="90"/>
    </location>
</feature>
<proteinExistence type="predicted"/>
<reference evidence="2 3" key="1">
    <citation type="submission" date="2024-09" db="EMBL/GenBank/DDBJ databases">
        <title>Chromosome-scale assembly of Riccia fluitans.</title>
        <authorList>
            <person name="Paukszto L."/>
            <person name="Sawicki J."/>
            <person name="Karawczyk K."/>
            <person name="Piernik-Szablinska J."/>
            <person name="Szczecinska M."/>
            <person name="Mazdziarz M."/>
        </authorList>
    </citation>
    <scope>NUCLEOTIDE SEQUENCE [LARGE SCALE GENOMIC DNA]</scope>
    <source>
        <strain evidence="2">Rf_01</strain>
        <tissue evidence="2">Aerial parts of the thallus</tissue>
    </source>
</reference>
<keyword evidence="3" id="KW-1185">Reference proteome</keyword>
<name>A0ABD1Z8I5_9MARC</name>
<gene>
    <name evidence="2" type="ORF">R1flu_011699</name>
</gene>
<evidence type="ECO:0000259" key="1">
    <source>
        <dbReference type="PROSITE" id="PS51065"/>
    </source>
</evidence>
<dbReference type="EMBL" id="JBHFFA010000002">
    <property type="protein sequence ID" value="KAL2644112.1"/>
    <property type="molecule type" value="Genomic_DNA"/>
</dbReference>
<comment type="caution">
    <text evidence="2">The sequence shown here is derived from an EMBL/GenBank/DDBJ whole genome shotgun (WGS) entry which is preliminary data.</text>
</comment>
<dbReference type="AlphaFoldDB" id="A0ABD1Z8I5"/>
<sequence>MASRCAAIHCEVRSWRKLAVRWPSSPNGTTSQNYLECRSHRDPMLEFHSDPGTRHSLPDSRVMAFRTDAHTRDRHPTDCRVFSVWPAVVG</sequence>
<evidence type="ECO:0000313" key="2">
    <source>
        <dbReference type="EMBL" id="KAL2644112.1"/>
    </source>
</evidence>